<sequence length="812" mass="93823">MAGVQSEKELERRFNDFWIGSYKVRVKVADENRRSGMGVREGQRVAKERQPRSRMDRLVQPGQSYAQVVVGIRSEIKERSAHARRVGEMDVQVMQKEAEEVSWLEGSMVAVVRSVASITSIQERIAVDGGVITVSLLGGRRVLLTEHEVVSRIVKLKVDDQLYSVGVAEEEWRSDPDFWLTNDDWETETELESDYSSLQNRNEDYDLILAENGGGNEENFNDENLLEKEGVLNFKSNSAMETDAKECSKTEADDDDECGGPTKATIVDEDGTTSVQLLENKSFTGRRRKQIGESYSQKMVEIEDNRTSWVTTRSKQRQKRWKQAQQKALVKVCGSFFFQMGLGGVLKRKEVRKERPDFLLLQETKLQRVDGILCRGLWYSDGCDWAMMESLGASGGLLCIWDKVKFVKLGEFTGDGFLVIKWVWGPKKVLCYFVNVYAPQDRHTKVRLWEELGKMVMEKGGRWLIAGLIDIILANRRFTWCRPDGSSMSRLDRFFMTEEMYEMGNEWMQKGMQKIVPDHWLLSCIQQGWNREVFGNVDAQFEKVTNMVDQLDMKNEDFDLEEFELSQRQEGVQEMWDILRKREVIWRQKSRSNWVKLGDANTRFFHKVANGRKAQNNIMGLICDGRWVEEPDLVKREIAKYFSRLFQGDLWNRPKSTGICLQQISEERKVWLERPFSTEEIEERLRSCEGTKALGPDGYNFNFIKFAWSTLKEDFVNFFNEFYQNGKLVKGINSSFLTLIPKKHNPTELKDYCPISLIGCDYKLLAKVLANRLKLVMPEIISETQSAFLGGRQLIDDVLALNEVVDEVKKSK</sequence>
<keyword evidence="2" id="KW-1185">Reference proteome</keyword>
<evidence type="ECO:0000313" key="2">
    <source>
        <dbReference type="Proteomes" id="UP001054252"/>
    </source>
</evidence>
<dbReference type="InterPro" id="IPR020847">
    <property type="entry name" value="AP_endonuclease_F1_BS"/>
</dbReference>
<comment type="caution">
    <text evidence="1">The sequence shown here is derived from an EMBL/GenBank/DDBJ whole genome shotgun (WGS) entry which is preliminary data.</text>
</comment>
<proteinExistence type="predicted"/>
<reference evidence="1 2" key="1">
    <citation type="journal article" date="2021" name="Commun. Biol.">
        <title>The genome of Shorea leprosula (Dipterocarpaceae) highlights the ecological relevance of drought in aseasonal tropical rainforests.</title>
        <authorList>
            <person name="Ng K.K.S."/>
            <person name="Kobayashi M.J."/>
            <person name="Fawcett J.A."/>
            <person name="Hatakeyama M."/>
            <person name="Paape T."/>
            <person name="Ng C.H."/>
            <person name="Ang C.C."/>
            <person name="Tnah L.H."/>
            <person name="Lee C.T."/>
            <person name="Nishiyama T."/>
            <person name="Sese J."/>
            <person name="O'Brien M.J."/>
            <person name="Copetti D."/>
            <person name="Mohd Noor M.I."/>
            <person name="Ong R.C."/>
            <person name="Putra M."/>
            <person name="Sireger I.Z."/>
            <person name="Indrioko S."/>
            <person name="Kosugi Y."/>
            <person name="Izuno A."/>
            <person name="Isagi Y."/>
            <person name="Lee S.L."/>
            <person name="Shimizu K.K."/>
        </authorList>
    </citation>
    <scope>NUCLEOTIDE SEQUENCE [LARGE SCALE GENOMIC DNA]</scope>
    <source>
        <strain evidence="1">214</strain>
    </source>
</reference>
<dbReference type="GO" id="GO:0004519">
    <property type="term" value="F:endonuclease activity"/>
    <property type="evidence" value="ECO:0007669"/>
    <property type="project" value="InterPro"/>
</dbReference>
<dbReference type="GO" id="GO:0006281">
    <property type="term" value="P:DNA repair"/>
    <property type="evidence" value="ECO:0007669"/>
    <property type="project" value="InterPro"/>
</dbReference>
<dbReference type="PANTHER" id="PTHR31635">
    <property type="entry name" value="REVERSE TRANSCRIPTASE DOMAIN-CONTAINING PROTEIN-RELATED"/>
    <property type="match status" value="1"/>
</dbReference>
<dbReference type="GO" id="GO:0003677">
    <property type="term" value="F:DNA binding"/>
    <property type="evidence" value="ECO:0007669"/>
    <property type="project" value="InterPro"/>
</dbReference>
<evidence type="ECO:0008006" key="3">
    <source>
        <dbReference type="Google" id="ProtNLM"/>
    </source>
</evidence>
<organism evidence="1 2">
    <name type="scientific">Rubroshorea leprosula</name>
    <dbReference type="NCBI Taxonomy" id="152421"/>
    <lineage>
        <taxon>Eukaryota</taxon>
        <taxon>Viridiplantae</taxon>
        <taxon>Streptophyta</taxon>
        <taxon>Embryophyta</taxon>
        <taxon>Tracheophyta</taxon>
        <taxon>Spermatophyta</taxon>
        <taxon>Magnoliopsida</taxon>
        <taxon>eudicotyledons</taxon>
        <taxon>Gunneridae</taxon>
        <taxon>Pentapetalae</taxon>
        <taxon>rosids</taxon>
        <taxon>malvids</taxon>
        <taxon>Malvales</taxon>
        <taxon>Dipterocarpaceae</taxon>
        <taxon>Rubroshorea</taxon>
    </lineage>
</organism>
<dbReference type="AlphaFoldDB" id="A0AAV5IV44"/>
<gene>
    <name evidence="1" type="ORF">SLEP1_g14613</name>
</gene>
<accession>A0AAV5IV44</accession>
<protein>
    <recommendedName>
        <fullName evidence="3">Reverse transcriptase domain-containing protein</fullName>
    </recommendedName>
</protein>
<dbReference type="PROSITE" id="PS00726">
    <property type="entry name" value="AP_NUCLEASE_F1_1"/>
    <property type="match status" value="1"/>
</dbReference>
<dbReference type="Gene3D" id="3.60.10.10">
    <property type="entry name" value="Endonuclease/exonuclease/phosphatase"/>
    <property type="match status" value="1"/>
</dbReference>
<dbReference type="InterPro" id="IPR036691">
    <property type="entry name" value="Endo/exonu/phosph_ase_sf"/>
</dbReference>
<dbReference type="Proteomes" id="UP001054252">
    <property type="component" value="Unassembled WGS sequence"/>
</dbReference>
<evidence type="ECO:0000313" key="1">
    <source>
        <dbReference type="EMBL" id="GKV02143.1"/>
    </source>
</evidence>
<dbReference type="EMBL" id="BPVZ01000018">
    <property type="protein sequence ID" value="GKV02143.1"/>
    <property type="molecule type" value="Genomic_DNA"/>
</dbReference>
<dbReference type="PANTHER" id="PTHR31635:SF196">
    <property type="entry name" value="REVERSE TRANSCRIPTASE DOMAIN-CONTAINING PROTEIN-RELATED"/>
    <property type="match status" value="1"/>
</dbReference>
<name>A0AAV5IV44_9ROSI</name>
<dbReference type="SUPFAM" id="SSF56219">
    <property type="entry name" value="DNase I-like"/>
    <property type="match status" value="1"/>
</dbReference>